<feature type="signal peptide" evidence="1">
    <location>
        <begin position="1"/>
        <end position="20"/>
    </location>
</feature>
<keyword evidence="1" id="KW-0732">Signal</keyword>
<organism evidence="2 5">
    <name type="scientific">Polyplax serrata</name>
    <name type="common">Common mouse louse</name>
    <dbReference type="NCBI Taxonomy" id="468196"/>
    <lineage>
        <taxon>Eukaryota</taxon>
        <taxon>Metazoa</taxon>
        <taxon>Ecdysozoa</taxon>
        <taxon>Arthropoda</taxon>
        <taxon>Hexapoda</taxon>
        <taxon>Insecta</taxon>
        <taxon>Pterygota</taxon>
        <taxon>Neoptera</taxon>
        <taxon>Paraneoptera</taxon>
        <taxon>Psocodea</taxon>
        <taxon>Troctomorpha</taxon>
        <taxon>Phthiraptera</taxon>
        <taxon>Anoplura</taxon>
        <taxon>Polyplacidae</taxon>
        <taxon>Polyplax</taxon>
    </lineage>
</organism>
<proteinExistence type="predicted"/>
<evidence type="ECO:0000256" key="1">
    <source>
        <dbReference type="SAM" id="SignalP"/>
    </source>
</evidence>
<dbReference type="EMBL" id="JAWJWF010000005">
    <property type="protein sequence ID" value="KAK6632021.1"/>
    <property type="molecule type" value="Genomic_DNA"/>
</dbReference>
<evidence type="ECO:0000313" key="4">
    <source>
        <dbReference type="Proteomes" id="UP001359485"/>
    </source>
</evidence>
<dbReference type="Proteomes" id="UP001359485">
    <property type="component" value="Unassembled WGS sequence"/>
</dbReference>
<gene>
    <name evidence="2" type="ORF">RUM43_008953</name>
    <name evidence="3" type="ORF">RUM44_007051</name>
</gene>
<name>A0AAN8S0V2_POLSC</name>
<evidence type="ECO:0000313" key="3">
    <source>
        <dbReference type="EMBL" id="KAK6632021.1"/>
    </source>
</evidence>
<reference evidence="2 5" key="1">
    <citation type="submission" date="2023-10" db="EMBL/GenBank/DDBJ databases">
        <title>Genomes of two closely related lineages of the louse Polyplax serrata with different host specificities.</title>
        <authorList>
            <person name="Martinu J."/>
            <person name="Tarabai H."/>
            <person name="Stefka J."/>
            <person name="Hypsa V."/>
        </authorList>
    </citation>
    <scope>NUCLEOTIDE SEQUENCE [LARGE SCALE GENOMIC DNA]</scope>
    <source>
        <strain evidence="3">98ZLc_SE</strain>
        <strain evidence="2">HR10_N</strain>
    </source>
</reference>
<dbReference type="AlphaFoldDB" id="A0AAN8S0V2"/>
<evidence type="ECO:0000313" key="5">
    <source>
        <dbReference type="Proteomes" id="UP001372834"/>
    </source>
</evidence>
<dbReference type="Proteomes" id="UP001372834">
    <property type="component" value="Unassembled WGS sequence"/>
</dbReference>
<keyword evidence="4" id="KW-1185">Reference proteome</keyword>
<protein>
    <submittedName>
        <fullName evidence="2">Uncharacterized protein</fullName>
    </submittedName>
</protein>
<evidence type="ECO:0000313" key="2">
    <source>
        <dbReference type="EMBL" id="KAK6623101.1"/>
    </source>
</evidence>
<dbReference type="EMBL" id="JAWJWE010000038">
    <property type="protein sequence ID" value="KAK6623101.1"/>
    <property type="molecule type" value="Genomic_DNA"/>
</dbReference>
<accession>A0AAN8S0V2</accession>
<comment type="caution">
    <text evidence="2">The sequence shown here is derived from an EMBL/GenBank/DDBJ whole genome shotgun (WGS) entry which is preliminary data.</text>
</comment>
<sequence length="128" mass="13439">MNSACIFLLALALFGAVAQAYMGAGFRGCGPYSGHYGSGYGAAGTCGPTTSVCDTCQCVKTVVRPVIEQIPYACKRRIHAPRYTSVYPGPTVGLVERFSGPGLLETRPIYGGFNGYNGYDGFAGNMMA</sequence>
<feature type="chain" id="PRO_5042822419" evidence="1">
    <location>
        <begin position="21"/>
        <end position="128"/>
    </location>
</feature>